<keyword evidence="3" id="KW-1185">Reference proteome</keyword>
<dbReference type="InterPro" id="IPR036196">
    <property type="entry name" value="Ptyr_pPase_sf"/>
</dbReference>
<dbReference type="EMBL" id="AXCW01000004">
    <property type="protein sequence ID" value="EYR65127.1"/>
    <property type="molecule type" value="Genomic_DNA"/>
</dbReference>
<evidence type="ECO:0000313" key="3">
    <source>
        <dbReference type="Proteomes" id="UP000019753"/>
    </source>
</evidence>
<evidence type="ECO:0000313" key="2">
    <source>
        <dbReference type="EMBL" id="EYR65127.1"/>
    </source>
</evidence>
<organism evidence="2 3">
    <name type="scientific">Actinotalea ferrariae CF5-4</name>
    <dbReference type="NCBI Taxonomy" id="948458"/>
    <lineage>
        <taxon>Bacteria</taxon>
        <taxon>Bacillati</taxon>
        <taxon>Actinomycetota</taxon>
        <taxon>Actinomycetes</taxon>
        <taxon>Micrococcales</taxon>
        <taxon>Cellulomonadaceae</taxon>
        <taxon>Actinotalea</taxon>
    </lineage>
</organism>
<dbReference type="PANTHER" id="PTHR11717:SF31">
    <property type="entry name" value="LOW MOLECULAR WEIGHT PROTEIN-TYROSINE-PHOSPHATASE ETP-RELATED"/>
    <property type="match status" value="1"/>
</dbReference>
<dbReference type="GO" id="GO:0004725">
    <property type="term" value="F:protein tyrosine phosphatase activity"/>
    <property type="evidence" value="ECO:0007669"/>
    <property type="project" value="TreeGrafter"/>
</dbReference>
<dbReference type="Gene3D" id="3.40.50.2300">
    <property type="match status" value="1"/>
</dbReference>
<comment type="caution">
    <text evidence="2">The sequence shown here is derived from an EMBL/GenBank/DDBJ whole genome shotgun (WGS) entry which is preliminary data.</text>
</comment>
<dbReference type="InterPro" id="IPR023485">
    <property type="entry name" value="Ptyr_pPase"/>
</dbReference>
<reference evidence="2 3" key="1">
    <citation type="submission" date="2014-01" db="EMBL/GenBank/DDBJ databases">
        <title>Actinotalea ferrariae CF5-4.</title>
        <authorList>
            <person name="Chen F."/>
            <person name="Li Y."/>
            <person name="Wang G."/>
        </authorList>
    </citation>
    <scope>NUCLEOTIDE SEQUENCE [LARGE SCALE GENOMIC DNA]</scope>
    <source>
        <strain evidence="2 3">CF5-4</strain>
    </source>
</reference>
<accession>A0A021W1C0</accession>
<sequence>MESDAGRRPYTVLTVCTGNICRSPVVERLLAAALGPSADVAVESAGVGAVVGAPVAPLMASRLGAAGVSPDGFAARQVVESMLREADLVLPLTRRHRAAVVELAPAVVRRTFTLREFARLADAIGPAALPAGTPADRLAALVPLAAAQRGLKPARPEDDDVVDPWGYDDAAYEASWNQIAPAVATIARVVTG</sequence>
<dbReference type="PANTHER" id="PTHR11717">
    <property type="entry name" value="LOW MOLECULAR WEIGHT PROTEIN TYROSINE PHOSPHATASE"/>
    <property type="match status" value="1"/>
</dbReference>
<dbReference type="SMART" id="SM00226">
    <property type="entry name" value="LMWPc"/>
    <property type="match status" value="1"/>
</dbReference>
<gene>
    <name evidence="2" type="ORF">N866_13185</name>
</gene>
<dbReference type="Pfam" id="PF01451">
    <property type="entry name" value="LMWPc"/>
    <property type="match status" value="1"/>
</dbReference>
<feature type="domain" description="Phosphotyrosine protein phosphatase I" evidence="1">
    <location>
        <begin position="10"/>
        <end position="189"/>
    </location>
</feature>
<dbReference type="AlphaFoldDB" id="A0A021W1C0"/>
<dbReference type="Proteomes" id="UP000019753">
    <property type="component" value="Unassembled WGS sequence"/>
</dbReference>
<evidence type="ECO:0000259" key="1">
    <source>
        <dbReference type="SMART" id="SM00226"/>
    </source>
</evidence>
<protein>
    <submittedName>
        <fullName evidence="2">Protein tyrosine phosphatase</fullName>
    </submittedName>
</protein>
<name>A0A021W1C0_9CELL</name>
<proteinExistence type="predicted"/>
<dbReference type="InterPro" id="IPR050438">
    <property type="entry name" value="LMW_PTPase"/>
</dbReference>
<dbReference type="SUPFAM" id="SSF52788">
    <property type="entry name" value="Phosphotyrosine protein phosphatases I"/>
    <property type="match status" value="1"/>
</dbReference>